<evidence type="ECO:0000259" key="1">
    <source>
        <dbReference type="Pfam" id="PF00117"/>
    </source>
</evidence>
<dbReference type="InterPro" id="IPR017926">
    <property type="entry name" value="GATASE"/>
</dbReference>
<evidence type="ECO:0000313" key="3">
    <source>
        <dbReference type="Proteomes" id="UP001238805"/>
    </source>
</evidence>
<gene>
    <name evidence="2" type="ORF">QP029_11155</name>
</gene>
<dbReference type="Pfam" id="PF00117">
    <property type="entry name" value="GATase"/>
    <property type="match status" value="1"/>
</dbReference>
<organism evidence="2 3">
    <name type="scientific">Corynebacterium suedekumii</name>
    <dbReference type="NCBI Taxonomy" id="3049801"/>
    <lineage>
        <taxon>Bacteria</taxon>
        <taxon>Bacillati</taxon>
        <taxon>Actinomycetota</taxon>
        <taxon>Actinomycetes</taxon>
        <taxon>Mycobacteriales</taxon>
        <taxon>Corynebacteriaceae</taxon>
        <taxon>Corynebacterium</taxon>
    </lineage>
</organism>
<dbReference type="RefSeq" id="WP_284874363.1">
    <property type="nucleotide sequence ID" value="NZ_CP126970.1"/>
</dbReference>
<dbReference type="InterPro" id="IPR029062">
    <property type="entry name" value="Class_I_gatase-like"/>
</dbReference>
<dbReference type="PANTHER" id="PTHR42695">
    <property type="entry name" value="GLUTAMINE AMIDOTRANSFERASE YLR126C-RELATED"/>
    <property type="match status" value="1"/>
</dbReference>
<feature type="domain" description="Glutamine amidotransferase" evidence="1">
    <location>
        <begin position="52"/>
        <end position="187"/>
    </location>
</feature>
<keyword evidence="2" id="KW-0315">Glutamine amidotransferase</keyword>
<dbReference type="PANTHER" id="PTHR42695:SF5">
    <property type="entry name" value="GLUTAMINE AMIDOTRANSFERASE YLR126C-RELATED"/>
    <property type="match status" value="1"/>
</dbReference>
<keyword evidence="3" id="KW-1185">Reference proteome</keyword>
<protein>
    <submittedName>
        <fullName evidence="2">Glutamine amidotransferase</fullName>
    </submittedName>
</protein>
<accession>A0ABY8VQF0</accession>
<dbReference type="CDD" id="cd01741">
    <property type="entry name" value="GATase1_1"/>
    <property type="match status" value="1"/>
</dbReference>
<evidence type="ECO:0000313" key="2">
    <source>
        <dbReference type="EMBL" id="WIM69770.1"/>
    </source>
</evidence>
<dbReference type="EMBL" id="CP126970">
    <property type="protein sequence ID" value="WIM69770.1"/>
    <property type="molecule type" value="Genomic_DNA"/>
</dbReference>
<name>A0ABY8VQF0_9CORY</name>
<proteinExistence type="predicted"/>
<dbReference type="Gene3D" id="3.40.50.880">
    <property type="match status" value="1"/>
</dbReference>
<dbReference type="NCBIfam" id="NF005743">
    <property type="entry name" value="PRK07567.1"/>
    <property type="match status" value="1"/>
</dbReference>
<dbReference type="SUPFAM" id="SSF52317">
    <property type="entry name" value="Class I glutamine amidotransferase-like"/>
    <property type="match status" value="1"/>
</dbReference>
<dbReference type="Proteomes" id="UP001238805">
    <property type="component" value="Chromosome"/>
</dbReference>
<dbReference type="InterPro" id="IPR044992">
    <property type="entry name" value="ChyE-like"/>
</dbReference>
<sequence>MPKVLLVSLRAGDISDQIAMAEHRDFLQATGLDPEDLPQIVIDSPDVSAGDLSGYDGILVGGSSLNITNEHWDEWQLHAHAEMQRIVDSGLPVFLVCYGASWLAHTSGGEVSHSHPEQSGPTVVELTDAGRQDVLTAGFPDIFTSLTGHTENSESVGPAVTVLATGPTCPIQFVRTGEQVWATQFHSDMDAVAMRARMDYYYDYGYFSSDDYDAIVAELPNIDTTWSNRLLRNFVAYCAGDLS</sequence>
<reference evidence="2 3" key="1">
    <citation type="submission" date="2023-05" db="EMBL/GenBank/DDBJ databases">
        <title>Corynebacterium suedekumii sp. nov. and Corynebacterium breve sp. nov. isolated from raw cow's milk.</title>
        <authorList>
            <person name="Baer M.K."/>
            <person name="Mehl L."/>
            <person name="Hellmuth R."/>
            <person name="Marke G."/>
            <person name="Lipski A."/>
        </authorList>
    </citation>
    <scope>NUCLEOTIDE SEQUENCE [LARGE SCALE GENOMIC DNA]</scope>
    <source>
        <strain evidence="2 3">LM112</strain>
    </source>
</reference>
<dbReference type="PROSITE" id="PS51273">
    <property type="entry name" value="GATASE_TYPE_1"/>
    <property type="match status" value="1"/>
</dbReference>